<proteinExistence type="predicted"/>
<gene>
    <name evidence="2" type="ORF">CTOB1V02_LOCUS13013</name>
</gene>
<sequence>EQSKGGPRLAQWGFYRDIRSKAASPIPSPCTAKPGPPPITATAILIEDAYRPFSSICCTLQSPCFILVPQFFIETRSLSRVSAEIQYVDLRRIMTTNTEAEKGHSALEFPAACGEVKLDDVIDSNDHQIIRSEDIERSSDDFVPTLEDSFETSVVQEQHEANGHKGTISKKRRPQKKSFPCGVYLPPPASKEIPDSHFMNWMEDLLSRLILLSQYGEGTVVPLGLLGDSREIVFSKLNGVKVTVHPDPLSELPGNDAFEKCSPITLYLGGFHDT</sequence>
<organism evidence="2">
    <name type="scientific">Cyprideis torosa</name>
    <dbReference type="NCBI Taxonomy" id="163714"/>
    <lineage>
        <taxon>Eukaryota</taxon>
        <taxon>Metazoa</taxon>
        <taxon>Ecdysozoa</taxon>
        <taxon>Arthropoda</taxon>
        <taxon>Crustacea</taxon>
        <taxon>Oligostraca</taxon>
        <taxon>Ostracoda</taxon>
        <taxon>Podocopa</taxon>
        <taxon>Podocopida</taxon>
        <taxon>Cytherocopina</taxon>
        <taxon>Cytheroidea</taxon>
        <taxon>Cytherideidae</taxon>
        <taxon>Cyprideis</taxon>
    </lineage>
</organism>
<dbReference type="AlphaFoldDB" id="A0A7R8WUC6"/>
<evidence type="ECO:0000313" key="2">
    <source>
        <dbReference type="EMBL" id="CAD7235197.1"/>
    </source>
</evidence>
<reference evidence="2" key="1">
    <citation type="submission" date="2020-11" db="EMBL/GenBank/DDBJ databases">
        <authorList>
            <person name="Tran Van P."/>
        </authorList>
    </citation>
    <scope>NUCLEOTIDE SEQUENCE</scope>
</reference>
<feature type="compositionally biased region" description="Basic residues" evidence="1">
    <location>
        <begin position="167"/>
        <end position="176"/>
    </location>
</feature>
<dbReference type="EMBL" id="OB671665">
    <property type="protein sequence ID" value="CAD7235197.1"/>
    <property type="molecule type" value="Genomic_DNA"/>
</dbReference>
<evidence type="ECO:0000256" key="1">
    <source>
        <dbReference type="SAM" id="MobiDB-lite"/>
    </source>
</evidence>
<feature type="non-terminal residue" evidence="2">
    <location>
        <position position="1"/>
    </location>
</feature>
<name>A0A7R8WUC6_9CRUS</name>
<accession>A0A7R8WUC6</accession>
<protein>
    <submittedName>
        <fullName evidence="2">Uncharacterized protein</fullName>
    </submittedName>
</protein>
<feature type="region of interest" description="Disordered" evidence="1">
    <location>
        <begin position="157"/>
        <end position="181"/>
    </location>
</feature>